<accession>A0A1B7SK59</accession>
<keyword evidence="7" id="KW-1185">Reference proteome</keyword>
<keyword evidence="5" id="KW-0472">Membrane</keyword>
<dbReference type="GO" id="GO:0032511">
    <property type="term" value="P:late endosome to vacuole transport via multivesicular body sorting pathway"/>
    <property type="evidence" value="ECO:0007669"/>
    <property type="project" value="TreeGrafter"/>
</dbReference>
<dbReference type="GO" id="GO:0034424">
    <property type="term" value="C:Vps55/Vps68 complex"/>
    <property type="evidence" value="ECO:0007669"/>
    <property type="project" value="TreeGrafter"/>
</dbReference>
<comment type="subcellular location">
    <subcellularLocation>
        <location evidence="1">Membrane</location>
        <topology evidence="1">Multi-pass membrane protein</topology>
    </subcellularLocation>
</comment>
<evidence type="ECO:0000256" key="3">
    <source>
        <dbReference type="ARBA" id="ARBA00022692"/>
    </source>
</evidence>
<reference evidence="6" key="1">
    <citation type="journal article" date="2021" name="Open Biol.">
        <title>Shared evolutionary footprints suggest mitochondrial oxidative damage underlies multiple complex I losses in fungi.</title>
        <authorList>
            <person name="Schikora-Tamarit M.A."/>
            <person name="Marcet-Houben M."/>
            <person name="Nosek J."/>
            <person name="Gabaldon T."/>
        </authorList>
    </citation>
    <scope>NUCLEOTIDE SEQUENCE</scope>
    <source>
        <strain evidence="6">NCAIM Y.01608</strain>
    </source>
</reference>
<dbReference type="PANTHER" id="PTHR12050:SF0">
    <property type="entry name" value="RH04491P"/>
    <property type="match status" value="1"/>
</dbReference>
<keyword evidence="3" id="KW-0812">Transmembrane</keyword>
<dbReference type="EMBL" id="JAEUBD010001540">
    <property type="protein sequence ID" value="KAH3659378.1"/>
    <property type="molecule type" value="Genomic_DNA"/>
</dbReference>
<evidence type="ECO:0000313" key="6">
    <source>
        <dbReference type="EMBL" id="KAH3659378.1"/>
    </source>
</evidence>
<dbReference type="RefSeq" id="XP_018211777.1">
    <property type="nucleotide sequence ID" value="XM_018356486.1"/>
</dbReference>
<evidence type="ECO:0000256" key="1">
    <source>
        <dbReference type="ARBA" id="ARBA00004141"/>
    </source>
</evidence>
<evidence type="ECO:0000313" key="7">
    <source>
        <dbReference type="Proteomes" id="UP000788993"/>
    </source>
</evidence>
<dbReference type="PANTHER" id="PTHR12050">
    <property type="entry name" value="LEPTIN RECEPTOR-RELATED"/>
    <property type="match status" value="1"/>
</dbReference>
<organism evidence="6 7">
    <name type="scientific">Ogataea polymorpha</name>
    <dbReference type="NCBI Taxonomy" id="460523"/>
    <lineage>
        <taxon>Eukaryota</taxon>
        <taxon>Fungi</taxon>
        <taxon>Dikarya</taxon>
        <taxon>Ascomycota</taxon>
        <taxon>Saccharomycotina</taxon>
        <taxon>Pichiomycetes</taxon>
        <taxon>Pichiales</taxon>
        <taxon>Pichiaceae</taxon>
        <taxon>Ogataea</taxon>
    </lineage>
</organism>
<evidence type="ECO:0000256" key="5">
    <source>
        <dbReference type="ARBA" id="ARBA00023136"/>
    </source>
</evidence>
<comment type="similarity">
    <text evidence="2">Belongs to the OB-RGRP/VPS55 family.</text>
</comment>
<evidence type="ECO:0000256" key="4">
    <source>
        <dbReference type="ARBA" id="ARBA00022989"/>
    </source>
</evidence>
<keyword evidence="4" id="KW-1133">Transmembrane helix</keyword>
<name>A0A1B7SK59_9ASCO</name>
<reference evidence="6" key="2">
    <citation type="submission" date="2021-01" db="EMBL/GenBank/DDBJ databases">
        <authorList>
            <person name="Schikora-Tamarit M.A."/>
        </authorList>
    </citation>
    <scope>NUCLEOTIDE SEQUENCE</scope>
    <source>
        <strain evidence="6">NCAIM Y.01608</strain>
    </source>
</reference>
<dbReference type="AlphaFoldDB" id="A0A1B7SK59"/>
<dbReference type="Pfam" id="PF04133">
    <property type="entry name" value="Vps55"/>
    <property type="match status" value="1"/>
</dbReference>
<dbReference type="InterPro" id="IPR007262">
    <property type="entry name" value="Vps55/LEPROT"/>
</dbReference>
<gene>
    <name evidence="6" type="ORF">OGATHE_006262</name>
</gene>
<evidence type="ECO:0000256" key="2">
    <source>
        <dbReference type="ARBA" id="ARBA00005645"/>
    </source>
</evidence>
<dbReference type="Proteomes" id="UP000788993">
    <property type="component" value="Unassembled WGS sequence"/>
</dbReference>
<sequence>MPIKLNPLTKIIGLSSVLAVGFLLVVLAGALYGNWFPILDAFVFAVAHIPILITKYYASEFDSYLDDTELNATNDVVDFGRFLSSFLLVTGIAFPLILYHCHILTHFAMEFTICGGLLIYGVVVTFTSYFDGVETDALEF</sequence>
<proteinExistence type="inferred from homology"/>
<protein>
    <submittedName>
        <fullName evidence="6">Uncharacterized protein</fullName>
    </submittedName>
</protein>
<comment type="caution">
    <text evidence="6">The sequence shown here is derived from an EMBL/GenBank/DDBJ whole genome shotgun (WGS) entry which is preliminary data.</text>
</comment>